<proteinExistence type="predicted"/>
<dbReference type="InterPro" id="IPR011119">
    <property type="entry name" value="Unchr_helicase_relaxase_TraI"/>
</dbReference>
<reference evidence="4 5" key="1">
    <citation type="journal article" date="2018" name="Aquat. Microb. Ecol.">
        <title>Gammaproteobacterial methanotrophs dominate.</title>
        <authorList>
            <person name="Rissanen A.J."/>
            <person name="Saarenheimo J."/>
            <person name="Tiirola M."/>
            <person name="Peura S."/>
            <person name="Aalto S.L."/>
            <person name="Karvinen A."/>
            <person name="Nykanen H."/>
        </authorList>
    </citation>
    <scope>NUCLEOTIDE SEQUENCE [LARGE SCALE GENOMIC DNA]</scope>
    <source>
        <strain evidence="4">AMbin10</strain>
    </source>
</reference>
<dbReference type="AlphaFoldDB" id="A0A2W4TDQ6"/>
<evidence type="ECO:0000313" key="4">
    <source>
        <dbReference type="EMBL" id="PZN85420.1"/>
    </source>
</evidence>
<evidence type="ECO:0000259" key="3">
    <source>
        <dbReference type="Pfam" id="PF07515"/>
    </source>
</evidence>
<dbReference type="SUPFAM" id="SSF46785">
    <property type="entry name" value="Winged helix' DNA-binding domain"/>
    <property type="match status" value="1"/>
</dbReference>
<dbReference type="InterPro" id="IPR011093">
    <property type="entry name" value="TraI_2_C"/>
</dbReference>
<name>A0A2W4TDQ6_9GAMM</name>
<evidence type="ECO:0008006" key="6">
    <source>
        <dbReference type="Google" id="ProtNLM"/>
    </source>
</evidence>
<dbReference type="Gene3D" id="2.40.10.200">
    <property type="entry name" value="STY4665 C-terminal domain-like"/>
    <property type="match status" value="1"/>
</dbReference>
<feature type="domain" description="Uncharacterised" evidence="2">
    <location>
        <begin position="48"/>
        <end position="254"/>
    </location>
</feature>
<gene>
    <name evidence="4" type="ORF">DM484_01555</name>
</gene>
<dbReference type="EMBL" id="QJPH01000123">
    <property type="protein sequence ID" value="PZN85420.1"/>
    <property type="molecule type" value="Genomic_DNA"/>
</dbReference>
<sequence>MPQMTEMLSAVLSRFGLLQTKQDTPSLAVATQQAYPPPTDTLPVLPPGELLAHRCAAVNRIEELAGTTPAHFEQYYLDTLHRFACWSQQRPASPNHYAHPGGLLDLAMETAAAALKIRQGHLLPPGAPPEEAVLKKDLWTFSVFTLALLGEAIKPTSEQTVTLFGETGSRIWNPWSSTISDDPAVRWYRVEFNRENDLNIPESASLMLANLIIAPVGLAWLSSDPHAFSAWLAYLSGDKATAGALGHIIDKARKLPESVSSKASESNKHSEPKPNPLPEPGNVPIQSIHENALESFDSPDGKESLLDQKFPSLETTRPESSEIAELAELETSDIGKDKEAPAAKFMEWLRTGIEQGRIPYNEKNARVHVVPDGVLLVTPNIFKDFTDEWGGGRWDTVQKLFIKRKDHVRTASGENIHHYMVGTGSSQTVLSGFLLKDTALVFGEFVPESNQLIRNAGVCIDNGRSFNGSS</sequence>
<accession>A0A2W4TDQ6</accession>
<dbReference type="InterPro" id="IPR036390">
    <property type="entry name" value="WH_DNA-bd_sf"/>
</dbReference>
<dbReference type="Pfam" id="PF07514">
    <property type="entry name" value="TraI_2"/>
    <property type="match status" value="1"/>
</dbReference>
<dbReference type="InterPro" id="IPR036388">
    <property type="entry name" value="WH-like_DNA-bd_sf"/>
</dbReference>
<evidence type="ECO:0000313" key="5">
    <source>
        <dbReference type="Proteomes" id="UP000249396"/>
    </source>
</evidence>
<protein>
    <recommendedName>
        <fullName evidence="6">Relaxase</fullName>
    </recommendedName>
</protein>
<evidence type="ECO:0000259" key="2">
    <source>
        <dbReference type="Pfam" id="PF07514"/>
    </source>
</evidence>
<organism evidence="4 5">
    <name type="scientific">Candidatus Methylumidiphilus alinenensis</name>
    <dbReference type="NCBI Taxonomy" id="2202197"/>
    <lineage>
        <taxon>Bacteria</taxon>
        <taxon>Pseudomonadati</taxon>
        <taxon>Pseudomonadota</taxon>
        <taxon>Gammaproteobacteria</taxon>
        <taxon>Methylococcales</taxon>
        <taxon>Candidatus Methylumidiphilus</taxon>
    </lineage>
</organism>
<feature type="domain" description="Putative conjugal transfer nickase/helicase TraI C-terminal" evidence="3">
    <location>
        <begin position="342"/>
        <end position="453"/>
    </location>
</feature>
<dbReference type="Gene3D" id="1.10.3210.40">
    <property type="match status" value="1"/>
</dbReference>
<dbReference type="Proteomes" id="UP000249396">
    <property type="component" value="Unassembled WGS sequence"/>
</dbReference>
<dbReference type="Gene3D" id="1.10.10.10">
    <property type="entry name" value="Winged helix-like DNA-binding domain superfamily/Winged helix DNA-binding domain"/>
    <property type="match status" value="1"/>
</dbReference>
<evidence type="ECO:0000256" key="1">
    <source>
        <dbReference type="SAM" id="MobiDB-lite"/>
    </source>
</evidence>
<feature type="region of interest" description="Disordered" evidence="1">
    <location>
        <begin position="257"/>
        <end position="285"/>
    </location>
</feature>
<comment type="caution">
    <text evidence="4">The sequence shown here is derived from an EMBL/GenBank/DDBJ whole genome shotgun (WGS) entry which is preliminary data.</text>
</comment>
<dbReference type="Pfam" id="PF07515">
    <property type="entry name" value="TraI_2_C"/>
    <property type="match status" value="1"/>
</dbReference>